<evidence type="ECO:0000256" key="9">
    <source>
        <dbReference type="ARBA" id="ARBA00023049"/>
    </source>
</evidence>
<evidence type="ECO:0000256" key="1">
    <source>
        <dbReference type="ARBA" id="ARBA00001947"/>
    </source>
</evidence>
<dbReference type="PANTHER" id="PTHR11533">
    <property type="entry name" value="PROTEASE M1 ZINC METALLOPROTEASE"/>
    <property type="match status" value="1"/>
</dbReference>
<dbReference type="Pfam" id="PF01433">
    <property type="entry name" value="Peptidase_M1"/>
    <property type="match status" value="1"/>
</dbReference>
<feature type="domain" description="Peptidase M1 membrane alanine aminopeptidase" evidence="11">
    <location>
        <begin position="1"/>
        <end position="85"/>
    </location>
</feature>
<dbReference type="GO" id="GO:0005886">
    <property type="term" value="C:plasma membrane"/>
    <property type="evidence" value="ECO:0007669"/>
    <property type="project" value="UniProtKB-SubCell"/>
</dbReference>
<protein>
    <recommendedName>
        <fullName evidence="11">Peptidase M1 membrane alanine aminopeptidase domain-containing protein</fullName>
    </recommendedName>
</protein>
<dbReference type="Proteomes" id="UP000015102">
    <property type="component" value="Unassembled WGS sequence"/>
</dbReference>
<dbReference type="EMBL" id="CAQQ02046328">
    <property type="status" value="NOT_ANNOTATED_CDS"/>
    <property type="molecule type" value="Genomic_DNA"/>
</dbReference>
<keyword evidence="6" id="KW-0479">Metal-binding</keyword>
<evidence type="ECO:0000256" key="4">
    <source>
        <dbReference type="ARBA" id="ARBA00022622"/>
    </source>
</evidence>
<dbReference type="InterPro" id="IPR001930">
    <property type="entry name" value="Peptidase_M1"/>
</dbReference>
<evidence type="ECO:0000256" key="6">
    <source>
        <dbReference type="ARBA" id="ARBA00022723"/>
    </source>
</evidence>
<keyword evidence="9" id="KW-0482">Metalloprotease</keyword>
<dbReference type="GO" id="GO:0008270">
    <property type="term" value="F:zinc ion binding"/>
    <property type="evidence" value="ECO:0007669"/>
    <property type="project" value="InterPro"/>
</dbReference>
<comment type="cofactor">
    <cofactor evidence="1">
        <name>Zn(2+)</name>
        <dbReference type="ChEBI" id="CHEBI:29105"/>
    </cofactor>
</comment>
<reference evidence="12" key="2">
    <citation type="submission" date="2015-06" db="UniProtKB">
        <authorList>
            <consortium name="EnsemblMetazoa"/>
        </authorList>
    </citation>
    <scope>IDENTIFICATION</scope>
</reference>
<dbReference type="PANTHER" id="PTHR11533:SF294">
    <property type="entry name" value="THYROTROPIN-RELEASING HORMONE-DEGRADING ECTOENZYME"/>
    <property type="match status" value="1"/>
</dbReference>
<dbReference type="SUPFAM" id="SSF55486">
    <property type="entry name" value="Metalloproteases ('zincins'), catalytic domain"/>
    <property type="match status" value="1"/>
</dbReference>
<dbReference type="InterPro" id="IPR050344">
    <property type="entry name" value="Peptidase_M1_aminopeptidases"/>
</dbReference>
<organism evidence="12 13">
    <name type="scientific">Megaselia scalaris</name>
    <name type="common">Humpbacked fly</name>
    <name type="synonym">Phora scalaris</name>
    <dbReference type="NCBI Taxonomy" id="36166"/>
    <lineage>
        <taxon>Eukaryota</taxon>
        <taxon>Metazoa</taxon>
        <taxon>Ecdysozoa</taxon>
        <taxon>Arthropoda</taxon>
        <taxon>Hexapoda</taxon>
        <taxon>Insecta</taxon>
        <taxon>Pterygota</taxon>
        <taxon>Neoptera</taxon>
        <taxon>Endopterygota</taxon>
        <taxon>Diptera</taxon>
        <taxon>Brachycera</taxon>
        <taxon>Muscomorpha</taxon>
        <taxon>Platypezoidea</taxon>
        <taxon>Phoridae</taxon>
        <taxon>Megaseliini</taxon>
        <taxon>Megaselia</taxon>
    </lineage>
</organism>
<dbReference type="GO" id="GO:0070006">
    <property type="term" value="F:metalloaminopeptidase activity"/>
    <property type="evidence" value="ECO:0007669"/>
    <property type="project" value="TreeGrafter"/>
</dbReference>
<keyword evidence="4" id="KW-0336">GPI-anchor</keyword>
<comment type="subcellular location">
    <subcellularLocation>
        <location evidence="2">Cell membrane</location>
        <topology evidence="2">Lipid-anchor</topology>
        <topology evidence="2">GPI-anchor</topology>
    </subcellularLocation>
</comment>
<dbReference type="GO" id="GO:0042277">
    <property type="term" value="F:peptide binding"/>
    <property type="evidence" value="ECO:0007669"/>
    <property type="project" value="TreeGrafter"/>
</dbReference>
<dbReference type="EMBL" id="CAQQ02046329">
    <property type="status" value="NOT_ANNOTATED_CDS"/>
    <property type="molecule type" value="Genomic_DNA"/>
</dbReference>
<dbReference type="InterPro" id="IPR027268">
    <property type="entry name" value="Peptidase_M4/M1_CTD_sf"/>
</dbReference>
<dbReference type="GO" id="GO:0005737">
    <property type="term" value="C:cytoplasm"/>
    <property type="evidence" value="ECO:0007669"/>
    <property type="project" value="TreeGrafter"/>
</dbReference>
<comment type="similarity">
    <text evidence="3">Belongs to the peptidase M1 family.</text>
</comment>
<keyword evidence="8" id="KW-0862">Zinc</keyword>
<evidence type="ECO:0000256" key="10">
    <source>
        <dbReference type="ARBA" id="ARBA00023288"/>
    </source>
</evidence>
<dbReference type="GO" id="GO:0005615">
    <property type="term" value="C:extracellular space"/>
    <property type="evidence" value="ECO:0007669"/>
    <property type="project" value="TreeGrafter"/>
</dbReference>
<keyword evidence="4" id="KW-0325">Glycoprotein</keyword>
<keyword evidence="13" id="KW-1185">Reference proteome</keyword>
<name>T1GTJ7_MEGSC</name>
<keyword evidence="10" id="KW-0449">Lipoprotein</keyword>
<keyword evidence="5" id="KW-0645">Protease</keyword>
<evidence type="ECO:0000256" key="5">
    <source>
        <dbReference type="ARBA" id="ARBA00022670"/>
    </source>
</evidence>
<evidence type="ECO:0000256" key="3">
    <source>
        <dbReference type="ARBA" id="ARBA00010136"/>
    </source>
</evidence>
<keyword evidence="4" id="KW-0472">Membrane</keyword>
<evidence type="ECO:0000256" key="2">
    <source>
        <dbReference type="ARBA" id="ARBA00004609"/>
    </source>
</evidence>
<evidence type="ECO:0000313" key="12">
    <source>
        <dbReference type="EnsemblMetazoa" id="MESCA007031-PA"/>
    </source>
</evidence>
<dbReference type="EnsemblMetazoa" id="MESCA007031-RA">
    <property type="protein sequence ID" value="MESCA007031-PA"/>
    <property type="gene ID" value="MESCA007031"/>
</dbReference>
<sequence length="119" mass="13710">MENWGLITFRDSSLLVPDEEDKMSSAQHTEYVASIISHEIAHQWFGNLVTPKNWEDLWLKEGFASYLSTLAIHNIYTNWRRDPAFHLCAVIKLEAINGYTFTESCRYLAFSSFACNPTS</sequence>
<dbReference type="GO" id="GO:0006508">
    <property type="term" value="P:proteolysis"/>
    <property type="evidence" value="ECO:0007669"/>
    <property type="project" value="UniProtKB-KW"/>
</dbReference>
<reference evidence="13" key="1">
    <citation type="submission" date="2013-02" db="EMBL/GenBank/DDBJ databases">
        <authorList>
            <person name="Hughes D."/>
        </authorList>
    </citation>
    <scope>NUCLEOTIDE SEQUENCE</scope>
    <source>
        <strain>Durham</strain>
        <strain evidence="13">NC isolate 2 -- Noor lab</strain>
    </source>
</reference>
<dbReference type="GO" id="GO:0098552">
    <property type="term" value="C:side of membrane"/>
    <property type="evidence" value="ECO:0007669"/>
    <property type="project" value="UniProtKB-KW"/>
</dbReference>
<evidence type="ECO:0000256" key="7">
    <source>
        <dbReference type="ARBA" id="ARBA00022801"/>
    </source>
</evidence>
<dbReference type="PRINTS" id="PR00756">
    <property type="entry name" value="ALADIPTASE"/>
</dbReference>
<dbReference type="GO" id="GO:0043171">
    <property type="term" value="P:peptide catabolic process"/>
    <property type="evidence" value="ECO:0007669"/>
    <property type="project" value="TreeGrafter"/>
</dbReference>
<proteinExistence type="inferred from homology"/>
<evidence type="ECO:0000313" key="13">
    <source>
        <dbReference type="Proteomes" id="UP000015102"/>
    </source>
</evidence>
<dbReference type="STRING" id="36166.T1GTJ7"/>
<dbReference type="Gene3D" id="1.10.390.10">
    <property type="entry name" value="Neutral Protease Domain 2"/>
    <property type="match status" value="1"/>
</dbReference>
<keyword evidence="7" id="KW-0378">Hydrolase</keyword>
<accession>T1GTJ7</accession>
<evidence type="ECO:0000256" key="8">
    <source>
        <dbReference type="ARBA" id="ARBA00022833"/>
    </source>
</evidence>
<dbReference type="HOGENOM" id="CLU_2064126_0_0_1"/>
<evidence type="ECO:0000259" key="11">
    <source>
        <dbReference type="Pfam" id="PF01433"/>
    </source>
</evidence>
<dbReference type="AlphaFoldDB" id="T1GTJ7"/>
<dbReference type="InterPro" id="IPR014782">
    <property type="entry name" value="Peptidase_M1_dom"/>
</dbReference>